<comment type="caution">
    <text evidence="3">The sequence shown here is derived from an EMBL/GenBank/DDBJ whole genome shotgun (WGS) entry which is preliminary data.</text>
</comment>
<evidence type="ECO:0000313" key="4">
    <source>
        <dbReference type="Proteomes" id="UP001159364"/>
    </source>
</evidence>
<feature type="region of interest" description="Disordered" evidence="1">
    <location>
        <begin position="96"/>
        <end position="117"/>
    </location>
</feature>
<dbReference type="Proteomes" id="UP001159364">
    <property type="component" value="Linkage Group LG05"/>
</dbReference>
<accession>A0AAV8TFK3</accession>
<proteinExistence type="predicted"/>
<dbReference type="EMBL" id="JAIWQS010000005">
    <property type="protein sequence ID" value="KAJ8764820.1"/>
    <property type="molecule type" value="Genomic_DNA"/>
</dbReference>
<evidence type="ECO:0000313" key="3">
    <source>
        <dbReference type="EMBL" id="KAJ8764820.1"/>
    </source>
</evidence>
<evidence type="ECO:0008006" key="5">
    <source>
        <dbReference type="Google" id="ProtNLM"/>
    </source>
</evidence>
<keyword evidence="2" id="KW-1133">Transmembrane helix</keyword>
<gene>
    <name evidence="3" type="ORF">K2173_010285</name>
</gene>
<feature type="transmembrane region" description="Helical" evidence="2">
    <location>
        <begin position="42"/>
        <end position="60"/>
    </location>
</feature>
<protein>
    <recommendedName>
        <fullName evidence="5">Transmembrane protein</fullName>
    </recommendedName>
</protein>
<keyword evidence="2" id="KW-0812">Transmembrane</keyword>
<evidence type="ECO:0000256" key="1">
    <source>
        <dbReference type="SAM" id="MobiDB-lite"/>
    </source>
</evidence>
<sequence length="117" mass="13088">MTPNCTIDSAMGPSSFTYFKSEKPTKTPPTFYYSLMGCQAKFTTFLFLLFLFVQVSVARLPGSLERMKLRNSLSEENIVIAETKTRKLAGMDEMVDIDYEKDPGPNTKHDPPKGGGH</sequence>
<dbReference type="AlphaFoldDB" id="A0AAV8TFK3"/>
<organism evidence="3 4">
    <name type="scientific">Erythroxylum novogranatense</name>
    <dbReference type="NCBI Taxonomy" id="1862640"/>
    <lineage>
        <taxon>Eukaryota</taxon>
        <taxon>Viridiplantae</taxon>
        <taxon>Streptophyta</taxon>
        <taxon>Embryophyta</taxon>
        <taxon>Tracheophyta</taxon>
        <taxon>Spermatophyta</taxon>
        <taxon>Magnoliopsida</taxon>
        <taxon>eudicotyledons</taxon>
        <taxon>Gunneridae</taxon>
        <taxon>Pentapetalae</taxon>
        <taxon>rosids</taxon>
        <taxon>fabids</taxon>
        <taxon>Malpighiales</taxon>
        <taxon>Erythroxylaceae</taxon>
        <taxon>Erythroxylum</taxon>
    </lineage>
</organism>
<feature type="compositionally biased region" description="Basic and acidic residues" evidence="1">
    <location>
        <begin position="98"/>
        <end position="117"/>
    </location>
</feature>
<evidence type="ECO:0000256" key="2">
    <source>
        <dbReference type="SAM" id="Phobius"/>
    </source>
</evidence>
<name>A0AAV8TFK3_9ROSI</name>
<reference evidence="3 4" key="1">
    <citation type="submission" date="2021-09" db="EMBL/GenBank/DDBJ databases">
        <title>Genomic insights and catalytic innovation underlie evolution of tropane alkaloids biosynthesis.</title>
        <authorList>
            <person name="Wang Y.-J."/>
            <person name="Tian T."/>
            <person name="Huang J.-P."/>
            <person name="Huang S.-X."/>
        </authorList>
    </citation>
    <scope>NUCLEOTIDE SEQUENCE [LARGE SCALE GENOMIC DNA]</scope>
    <source>
        <strain evidence="3">KIB-2018</strain>
        <tissue evidence="3">Leaf</tissue>
    </source>
</reference>
<keyword evidence="2" id="KW-0472">Membrane</keyword>
<keyword evidence="4" id="KW-1185">Reference proteome</keyword>